<sequence>MMYPSFKDEYFKLAKWEPTWIAEAIRLAREMWVSIYKPKQPTNPKTVPARASKPRTSMLAGLGNAASTQGGNFPTNALDVWLAGGLILDRIKPVNPIRWWLHQKRSGNMHGGLIDMALDVLNCPCEFKMFCFLCRSSF</sequence>
<proteinExistence type="predicted"/>
<organism evidence="1">
    <name type="scientific">Puccinia triticina (isolate 1-1 / race 1 (BBBD))</name>
    <name type="common">Brown leaf rust fungus</name>
    <dbReference type="NCBI Taxonomy" id="630390"/>
    <lineage>
        <taxon>Eukaryota</taxon>
        <taxon>Fungi</taxon>
        <taxon>Dikarya</taxon>
        <taxon>Basidiomycota</taxon>
        <taxon>Pucciniomycotina</taxon>
        <taxon>Pucciniomycetes</taxon>
        <taxon>Pucciniales</taxon>
        <taxon>Pucciniaceae</taxon>
        <taxon>Puccinia</taxon>
    </lineage>
</organism>
<dbReference type="Proteomes" id="UP000005240">
    <property type="component" value="Unassembled WGS sequence"/>
</dbReference>
<evidence type="ECO:0000313" key="1">
    <source>
        <dbReference type="EMBL" id="OAV91242.1"/>
    </source>
</evidence>
<protein>
    <submittedName>
        <fullName evidence="1 2">Uncharacterized protein</fullName>
    </submittedName>
</protein>
<reference evidence="1" key="1">
    <citation type="submission" date="2009-11" db="EMBL/GenBank/DDBJ databases">
        <authorList>
            <consortium name="The Broad Institute Genome Sequencing Platform"/>
            <person name="Ward D."/>
            <person name="Feldgarden M."/>
            <person name="Earl A."/>
            <person name="Young S.K."/>
            <person name="Zeng Q."/>
            <person name="Koehrsen M."/>
            <person name="Alvarado L."/>
            <person name="Berlin A."/>
            <person name="Bochicchio J."/>
            <person name="Borenstein D."/>
            <person name="Chapman S.B."/>
            <person name="Chen Z."/>
            <person name="Engels R."/>
            <person name="Freedman E."/>
            <person name="Gellesch M."/>
            <person name="Goldberg J."/>
            <person name="Griggs A."/>
            <person name="Gujja S."/>
            <person name="Heilman E."/>
            <person name="Heiman D."/>
            <person name="Hepburn T."/>
            <person name="Howarth C."/>
            <person name="Jen D."/>
            <person name="Larson L."/>
            <person name="Lewis B."/>
            <person name="Mehta T."/>
            <person name="Park D."/>
            <person name="Pearson M."/>
            <person name="Roberts A."/>
            <person name="Saif S."/>
            <person name="Shea T."/>
            <person name="Shenoy N."/>
            <person name="Sisk P."/>
            <person name="Stolte C."/>
            <person name="Sykes S."/>
            <person name="Thomson T."/>
            <person name="Walk T."/>
            <person name="White J."/>
            <person name="Yandava C."/>
            <person name="Izard J."/>
            <person name="Baranova O.V."/>
            <person name="Blanton J.M."/>
            <person name="Tanner A.C."/>
            <person name="Dewhirst F.E."/>
            <person name="Haas B."/>
            <person name="Nusbaum C."/>
            <person name="Birren B."/>
        </authorList>
    </citation>
    <scope>NUCLEOTIDE SEQUENCE [LARGE SCALE GENOMIC DNA]</scope>
    <source>
        <strain evidence="1">1-1 BBBD Race 1</strain>
    </source>
</reference>
<evidence type="ECO:0000313" key="2">
    <source>
        <dbReference type="EnsemblFungi" id="PTTG_07139-t43_1-p1"/>
    </source>
</evidence>
<gene>
    <name evidence="1" type="ORF">PTTG_07139</name>
</gene>
<reference evidence="2 3" key="3">
    <citation type="journal article" date="2017" name="G3 (Bethesda)">
        <title>Comparative analysis highlights variable genome content of wheat rusts and divergence of the mating loci.</title>
        <authorList>
            <person name="Cuomo C.A."/>
            <person name="Bakkeren G."/>
            <person name="Khalil H.B."/>
            <person name="Panwar V."/>
            <person name="Joly D."/>
            <person name="Linning R."/>
            <person name="Sakthikumar S."/>
            <person name="Song X."/>
            <person name="Adiconis X."/>
            <person name="Fan L."/>
            <person name="Goldberg J.M."/>
            <person name="Levin J.Z."/>
            <person name="Young S."/>
            <person name="Zeng Q."/>
            <person name="Anikster Y."/>
            <person name="Bruce M."/>
            <person name="Wang M."/>
            <person name="Yin C."/>
            <person name="McCallum B."/>
            <person name="Szabo L.J."/>
            <person name="Hulbert S."/>
            <person name="Chen X."/>
            <person name="Fellers J.P."/>
        </authorList>
    </citation>
    <scope>NUCLEOTIDE SEQUENCE</scope>
    <source>
        <strain evidence="3">Isolate 1-1 / race 1 (BBBD)</strain>
        <strain evidence="2">isolate 1-1 / race 1 (BBBD)</strain>
    </source>
</reference>
<keyword evidence="3" id="KW-1185">Reference proteome</keyword>
<dbReference type="OrthoDB" id="1715602at2759"/>
<reference evidence="1" key="2">
    <citation type="submission" date="2016-05" db="EMBL/GenBank/DDBJ databases">
        <title>Comparative analysis highlights variable genome content of wheat rusts and divergence of the mating loci.</title>
        <authorList>
            <person name="Cuomo C.A."/>
            <person name="Bakkeren G."/>
            <person name="Szabo L."/>
            <person name="Khalil H."/>
            <person name="Joly D."/>
            <person name="Goldberg J."/>
            <person name="Young S."/>
            <person name="Zeng Q."/>
            <person name="Fellers J."/>
        </authorList>
    </citation>
    <scope>NUCLEOTIDE SEQUENCE [LARGE SCALE GENOMIC DNA]</scope>
    <source>
        <strain evidence="1">1-1 BBBD Race 1</strain>
    </source>
</reference>
<evidence type="ECO:0000313" key="3">
    <source>
        <dbReference type="Proteomes" id="UP000005240"/>
    </source>
</evidence>
<reference evidence="2" key="4">
    <citation type="submission" date="2025-05" db="UniProtKB">
        <authorList>
            <consortium name="EnsemblFungi"/>
        </authorList>
    </citation>
    <scope>IDENTIFICATION</scope>
    <source>
        <strain evidence="2">isolate 1-1 / race 1 (BBBD)</strain>
    </source>
</reference>
<dbReference type="EMBL" id="ADAS02000084">
    <property type="protein sequence ID" value="OAV91242.1"/>
    <property type="molecule type" value="Genomic_DNA"/>
</dbReference>
<name>A0A180GFY4_PUCT1</name>
<dbReference type="AlphaFoldDB" id="A0A180GFY4"/>
<dbReference type="EnsemblFungi" id="PTTG_07139-t43_1">
    <property type="protein sequence ID" value="PTTG_07139-t43_1-p1"/>
    <property type="gene ID" value="PTTG_07139"/>
</dbReference>
<accession>A0A180GFY4</accession>